<dbReference type="PANTHER" id="PTHR47843">
    <property type="entry name" value="BTB DOMAIN-CONTAINING PROTEIN-RELATED"/>
    <property type="match status" value="1"/>
</dbReference>
<evidence type="ECO:0000313" key="2">
    <source>
        <dbReference type="EMBL" id="VUC25891.1"/>
    </source>
</evidence>
<evidence type="ECO:0000259" key="1">
    <source>
        <dbReference type="PROSITE" id="PS50097"/>
    </source>
</evidence>
<dbReference type="Proteomes" id="UP000766486">
    <property type="component" value="Unassembled WGS sequence"/>
</dbReference>
<dbReference type="SUPFAM" id="SSF54695">
    <property type="entry name" value="POZ domain"/>
    <property type="match status" value="1"/>
</dbReference>
<proteinExistence type="predicted"/>
<dbReference type="PROSITE" id="PS50097">
    <property type="entry name" value="BTB"/>
    <property type="match status" value="1"/>
</dbReference>
<keyword evidence="3" id="KW-1185">Reference proteome</keyword>
<sequence>MHTLLAPTLPSSKLFLTSLFSKQQQTRRPSKRLTFTQNRTTVNSSINTSALPPEAMKPMSIEVVASSDIYRFVVGPEKKVYHVHSAVLAHHSPALEAMVNGEFRESVEKMVDWTDVDPTAFLGLWQFLYRGEYGGVVLSSKAEEDVPEIESEEKEEQEKRECPLTHPMSRLMWSILDIIPLEDPEVPPLPRQPKAAGSRVVVNAYADLLLQHARVQIHHPAPEATLSESPSKGVEESCARQATRKKVAPDIMALLKYCFDNPTPEQLRELVCVFTTCFIRQLWWCEGFQDLLESSGEMSKGILTCIVPNLDGWTRF</sequence>
<feature type="domain" description="BTB" evidence="1">
    <location>
        <begin position="67"/>
        <end position="132"/>
    </location>
</feature>
<protein>
    <recommendedName>
        <fullName evidence="1">BTB domain-containing protein</fullName>
    </recommendedName>
</protein>
<dbReference type="InterPro" id="IPR000210">
    <property type="entry name" value="BTB/POZ_dom"/>
</dbReference>
<dbReference type="InterPro" id="IPR011333">
    <property type="entry name" value="SKP1/BTB/POZ_sf"/>
</dbReference>
<reference evidence="2 3" key="1">
    <citation type="submission" date="2019-06" db="EMBL/GenBank/DDBJ databases">
        <authorList>
            <person name="Broberg M."/>
        </authorList>
    </citation>
    <scope>NUCLEOTIDE SEQUENCE [LARGE SCALE GENOMIC DNA]</scope>
</reference>
<gene>
    <name evidence="2" type="ORF">CLO192961_LOCUS176498</name>
</gene>
<dbReference type="Pfam" id="PF00651">
    <property type="entry name" value="BTB"/>
    <property type="match status" value="1"/>
</dbReference>
<name>A0ABY6U4J8_BIOOC</name>
<dbReference type="EMBL" id="CABFNS010000741">
    <property type="protein sequence ID" value="VUC25891.1"/>
    <property type="molecule type" value="Genomic_DNA"/>
</dbReference>
<comment type="caution">
    <text evidence="2">The sequence shown here is derived from an EMBL/GenBank/DDBJ whole genome shotgun (WGS) entry which is preliminary data.</text>
</comment>
<organism evidence="2 3">
    <name type="scientific">Bionectria ochroleuca</name>
    <name type="common">Gliocladium roseum</name>
    <dbReference type="NCBI Taxonomy" id="29856"/>
    <lineage>
        <taxon>Eukaryota</taxon>
        <taxon>Fungi</taxon>
        <taxon>Dikarya</taxon>
        <taxon>Ascomycota</taxon>
        <taxon>Pezizomycotina</taxon>
        <taxon>Sordariomycetes</taxon>
        <taxon>Hypocreomycetidae</taxon>
        <taxon>Hypocreales</taxon>
        <taxon>Bionectriaceae</taxon>
        <taxon>Clonostachys</taxon>
    </lineage>
</organism>
<evidence type="ECO:0000313" key="3">
    <source>
        <dbReference type="Proteomes" id="UP000766486"/>
    </source>
</evidence>
<dbReference type="Gene3D" id="3.30.710.10">
    <property type="entry name" value="Potassium Channel Kv1.1, Chain A"/>
    <property type="match status" value="1"/>
</dbReference>
<accession>A0ABY6U4J8</accession>